<evidence type="ECO:0000256" key="1">
    <source>
        <dbReference type="SAM" id="MobiDB-lite"/>
    </source>
</evidence>
<feature type="chain" id="PRO_5046070074" evidence="2">
    <location>
        <begin position="34"/>
        <end position="250"/>
    </location>
</feature>
<feature type="region of interest" description="Disordered" evidence="1">
    <location>
        <begin position="29"/>
        <end position="97"/>
    </location>
</feature>
<feature type="compositionally biased region" description="Low complexity" evidence="1">
    <location>
        <begin position="40"/>
        <end position="77"/>
    </location>
</feature>
<sequence>MKPGLNPPPHSKWVSGLLLLPLLGLGLTAGCSATEPANDAAPAPSSSASASSSSSSSSSSAKATPSAPASSSPAGAEEATEEEAEAVVQSPQPAPEPVFDEAQKQFLQDKVPEGNDPNAILQVGEERCDQLTSANAVDTDAVLSELIMNPTQDTSDAIVSLCPGLRPVLEAATLGFPDGVFTVGEAAPWAEEPSIAPGTYRAYGMSEECSISVYSGSGDLIGSFDGTQPLSVGADAARVESTQCYSWSRA</sequence>
<keyword evidence="4" id="KW-1185">Reference proteome</keyword>
<protein>
    <submittedName>
        <fullName evidence="3">Uncharacterized protein</fullName>
    </submittedName>
</protein>
<feature type="signal peptide" evidence="2">
    <location>
        <begin position="1"/>
        <end position="33"/>
    </location>
</feature>
<gene>
    <name evidence="3" type="ORF">H9639_12310</name>
</gene>
<name>A0ABR8UU54_9MICC</name>
<comment type="caution">
    <text evidence="3">The sequence shown here is derived from an EMBL/GenBank/DDBJ whole genome shotgun (WGS) entry which is preliminary data.</text>
</comment>
<keyword evidence="2" id="KW-0732">Signal</keyword>
<dbReference type="Proteomes" id="UP000609874">
    <property type="component" value="Unassembled WGS sequence"/>
</dbReference>
<evidence type="ECO:0000256" key="2">
    <source>
        <dbReference type="SAM" id="SignalP"/>
    </source>
</evidence>
<proteinExistence type="predicted"/>
<dbReference type="RefSeq" id="WP_191808360.1">
    <property type="nucleotide sequence ID" value="NZ_JACSQD010000005.1"/>
</dbReference>
<organism evidence="3 4">
    <name type="scientific">Arthrobacter gallicola</name>
    <dbReference type="NCBI Taxonomy" id="2762225"/>
    <lineage>
        <taxon>Bacteria</taxon>
        <taxon>Bacillati</taxon>
        <taxon>Actinomycetota</taxon>
        <taxon>Actinomycetes</taxon>
        <taxon>Micrococcales</taxon>
        <taxon>Micrococcaceae</taxon>
        <taxon>Arthrobacter</taxon>
    </lineage>
</organism>
<evidence type="ECO:0000313" key="4">
    <source>
        <dbReference type="Proteomes" id="UP000609874"/>
    </source>
</evidence>
<accession>A0ABR8UU54</accession>
<dbReference type="EMBL" id="JACSQD010000005">
    <property type="protein sequence ID" value="MBD7996082.1"/>
    <property type="molecule type" value="Genomic_DNA"/>
</dbReference>
<dbReference type="PROSITE" id="PS51257">
    <property type="entry name" value="PROKAR_LIPOPROTEIN"/>
    <property type="match status" value="1"/>
</dbReference>
<reference evidence="3 4" key="1">
    <citation type="submission" date="2020-08" db="EMBL/GenBank/DDBJ databases">
        <title>A Genomic Blueprint of the Chicken Gut Microbiome.</title>
        <authorList>
            <person name="Gilroy R."/>
            <person name="Ravi A."/>
            <person name="Getino M."/>
            <person name="Pursley I."/>
            <person name="Horton D.L."/>
            <person name="Alikhan N.-F."/>
            <person name="Baker D."/>
            <person name="Gharbi K."/>
            <person name="Hall N."/>
            <person name="Watson M."/>
            <person name="Adriaenssens E.M."/>
            <person name="Foster-Nyarko E."/>
            <person name="Jarju S."/>
            <person name="Secka A."/>
            <person name="Antonio M."/>
            <person name="Oren A."/>
            <person name="Chaudhuri R."/>
            <person name="La Ragione R.M."/>
            <person name="Hildebrand F."/>
            <person name="Pallen M.J."/>
        </authorList>
    </citation>
    <scope>NUCLEOTIDE SEQUENCE [LARGE SCALE GENOMIC DNA]</scope>
    <source>
        <strain evidence="3 4">Sa2CUA1</strain>
    </source>
</reference>
<evidence type="ECO:0000313" key="3">
    <source>
        <dbReference type="EMBL" id="MBD7996082.1"/>
    </source>
</evidence>